<gene>
    <name evidence="2" type="ORF">DFR24_0508</name>
</gene>
<dbReference type="AlphaFoldDB" id="A0A4R7PC03"/>
<evidence type="ECO:0000313" key="2">
    <source>
        <dbReference type="EMBL" id="TDU31149.1"/>
    </source>
</evidence>
<feature type="domain" description="Methyltransferase FkbM" evidence="1">
    <location>
        <begin position="70"/>
        <end position="204"/>
    </location>
</feature>
<dbReference type="Gene3D" id="3.40.50.150">
    <property type="entry name" value="Vaccinia Virus protein VP39"/>
    <property type="match status" value="1"/>
</dbReference>
<evidence type="ECO:0000313" key="3">
    <source>
        <dbReference type="Proteomes" id="UP000295341"/>
    </source>
</evidence>
<name>A0A4R7PC03_9GAMM</name>
<dbReference type="GO" id="GO:0032259">
    <property type="term" value="P:methylation"/>
    <property type="evidence" value="ECO:0007669"/>
    <property type="project" value="UniProtKB-KW"/>
</dbReference>
<dbReference type="SUPFAM" id="SSF53335">
    <property type="entry name" value="S-adenosyl-L-methionine-dependent methyltransferases"/>
    <property type="match status" value="1"/>
</dbReference>
<dbReference type="InterPro" id="IPR029063">
    <property type="entry name" value="SAM-dependent_MTases_sf"/>
</dbReference>
<dbReference type="Pfam" id="PF05050">
    <property type="entry name" value="Methyltransf_21"/>
    <property type="match status" value="1"/>
</dbReference>
<dbReference type="EMBL" id="SOBT01000008">
    <property type="protein sequence ID" value="TDU31149.1"/>
    <property type="molecule type" value="Genomic_DNA"/>
</dbReference>
<keyword evidence="2" id="KW-0808">Transferase</keyword>
<dbReference type="InterPro" id="IPR006342">
    <property type="entry name" value="FkbM_mtfrase"/>
</dbReference>
<dbReference type="GO" id="GO:0008168">
    <property type="term" value="F:methyltransferase activity"/>
    <property type="evidence" value="ECO:0007669"/>
    <property type="project" value="UniProtKB-KW"/>
</dbReference>
<dbReference type="OrthoDB" id="663022at2"/>
<dbReference type="InterPro" id="IPR052514">
    <property type="entry name" value="SAM-dependent_MTase"/>
</dbReference>
<reference evidence="2 3" key="1">
    <citation type="submission" date="2019-03" db="EMBL/GenBank/DDBJ databases">
        <title>Genomic Encyclopedia of Type Strains, Phase IV (KMG-IV): sequencing the most valuable type-strain genomes for metagenomic binning, comparative biology and taxonomic classification.</title>
        <authorList>
            <person name="Goeker M."/>
        </authorList>
    </citation>
    <scope>NUCLEOTIDE SEQUENCE [LARGE SCALE GENOMIC DNA]</scope>
    <source>
        <strain evidence="2 3">DSM 26377</strain>
    </source>
</reference>
<sequence length="253" mass="27513">MHAHLSVRWAAFRYGLKRVLAFVMVPIQGGPLKGCLWGAFCGVRYLRGDYDARYISRLRALAAPGDTFYDVGAHVGYYAVVMSRYLGPTGRVVAFEPLPVNLRFLRRHLRLNRCGNAELVEAAVGEHAGRATFAAAKGSGRGALGAGGGTSVRVTRIDDIWADGNSAPPTLIKMDIEGGELSALRGAGRTLHEHRPVVMLAVHGEDLRRDCTICLQAQGYELIWYKPNSCIAVASERLEQLRAVRLAWGAVAA</sequence>
<proteinExistence type="predicted"/>
<keyword evidence="3" id="KW-1185">Reference proteome</keyword>
<accession>A0A4R7PC03</accession>
<dbReference type="PANTHER" id="PTHR34203">
    <property type="entry name" value="METHYLTRANSFERASE, FKBM FAMILY PROTEIN"/>
    <property type="match status" value="1"/>
</dbReference>
<dbReference type="Proteomes" id="UP000295341">
    <property type="component" value="Unassembled WGS sequence"/>
</dbReference>
<protein>
    <submittedName>
        <fullName evidence="2">FkbM family methyltransferase</fullName>
    </submittedName>
</protein>
<comment type="caution">
    <text evidence="2">The sequence shown here is derived from an EMBL/GenBank/DDBJ whole genome shotgun (WGS) entry which is preliminary data.</text>
</comment>
<dbReference type="PANTHER" id="PTHR34203:SF15">
    <property type="entry name" value="SLL1173 PROTEIN"/>
    <property type="match status" value="1"/>
</dbReference>
<organism evidence="2 3">
    <name type="scientific">Panacagrimonas perspica</name>
    <dbReference type="NCBI Taxonomy" id="381431"/>
    <lineage>
        <taxon>Bacteria</taxon>
        <taxon>Pseudomonadati</taxon>
        <taxon>Pseudomonadota</taxon>
        <taxon>Gammaproteobacteria</taxon>
        <taxon>Nevskiales</taxon>
        <taxon>Nevskiaceae</taxon>
        <taxon>Panacagrimonas</taxon>
    </lineage>
</organism>
<evidence type="ECO:0000259" key="1">
    <source>
        <dbReference type="Pfam" id="PF05050"/>
    </source>
</evidence>
<dbReference type="NCBIfam" id="TIGR01444">
    <property type="entry name" value="fkbM_fam"/>
    <property type="match status" value="1"/>
</dbReference>
<keyword evidence="2" id="KW-0489">Methyltransferase</keyword>